<organism evidence="1 2">
    <name type="scientific">Vibrio cholerae</name>
    <dbReference type="NCBI Taxonomy" id="666"/>
    <lineage>
        <taxon>Bacteria</taxon>
        <taxon>Pseudomonadati</taxon>
        <taxon>Pseudomonadota</taxon>
        <taxon>Gammaproteobacteria</taxon>
        <taxon>Vibrionales</taxon>
        <taxon>Vibrionaceae</taxon>
        <taxon>Vibrio</taxon>
    </lineage>
</organism>
<name>A0A655W975_VIBCL</name>
<evidence type="ECO:0000313" key="2">
    <source>
        <dbReference type="Proteomes" id="UP000044806"/>
    </source>
</evidence>
<proteinExistence type="predicted"/>
<dbReference type="Proteomes" id="UP000044806">
    <property type="component" value="Unassembled WGS sequence"/>
</dbReference>
<reference evidence="1 2" key="1">
    <citation type="submission" date="2015-07" db="EMBL/GenBank/DDBJ databases">
        <authorList>
            <consortium name="Pathogen Informatics"/>
        </authorList>
    </citation>
    <scope>NUCLEOTIDE SEQUENCE [LARGE SCALE GENOMIC DNA]</scope>
    <source>
        <strain evidence="1 2">A51</strain>
    </source>
</reference>
<accession>A0A655W975</accession>
<evidence type="ECO:0000313" key="1">
    <source>
        <dbReference type="EMBL" id="CRZ79083.1"/>
    </source>
</evidence>
<sequence>MAWRLGLSLFYFPFSTLQHNANRQRGDFIHALFLLILLTGQHFPSSTEQLTPFGNKNAASDVKNQFGFCINRRRIKLHKVLTRNQLIDFHFMP</sequence>
<dbReference type="AlphaFoldDB" id="A0A655W975"/>
<dbReference type="EMBL" id="CWOW01000001">
    <property type="protein sequence ID" value="CRZ79083.1"/>
    <property type="molecule type" value="Genomic_DNA"/>
</dbReference>
<protein>
    <submittedName>
        <fullName evidence="1">Uncharacterized protein</fullName>
    </submittedName>
</protein>
<gene>
    <name evidence="1" type="ORF">ERS013165_00165</name>
</gene>